<proteinExistence type="predicted"/>
<gene>
    <name evidence="1" type="ORF">HYPSUDRAFT_208232</name>
</gene>
<name>A0A0D2N789_HYPSF</name>
<sequence length="365" mass="40280">MFTVNEAIRFVAGLPIGSAQHIHKLNCGDIRCTDSDAFPPSDLPLDALGPEQCANLERSLAMSPSDGPARAASARLWESLLEAHRLPFLLLRVADMRMSLGSKVTVMALYEELSGVLDDSDFGEWATRSRAEILAGAYRRLLLQRAQIAAMRAQWTSMGAAADVVARFLNLHCLETSVMEGAFQFDEKATSELVKSGFDPMPPLTSKQIVGGEVRNISDAASMLRDTHKISYINTGTTRQVSQINVTAATATTGRRTKVQFCPYDEIDSELRTFCERFNELIRQADRDPFASAAWISRVLGRKRAPIPNSSVDSSAAQRPPPSLHPCVLQIGIRADRNGDYQMATEMLYNETTKSMNLLGERHMQ</sequence>
<keyword evidence="2" id="KW-1185">Reference proteome</keyword>
<dbReference type="AlphaFoldDB" id="A0A0D2N789"/>
<reference evidence="2" key="1">
    <citation type="submission" date="2014-04" db="EMBL/GenBank/DDBJ databases">
        <title>Evolutionary Origins and Diversification of the Mycorrhizal Mutualists.</title>
        <authorList>
            <consortium name="DOE Joint Genome Institute"/>
            <consortium name="Mycorrhizal Genomics Consortium"/>
            <person name="Kohler A."/>
            <person name="Kuo A."/>
            <person name="Nagy L.G."/>
            <person name="Floudas D."/>
            <person name="Copeland A."/>
            <person name="Barry K.W."/>
            <person name="Cichocki N."/>
            <person name="Veneault-Fourrey C."/>
            <person name="LaButti K."/>
            <person name="Lindquist E.A."/>
            <person name="Lipzen A."/>
            <person name="Lundell T."/>
            <person name="Morin E."/>
            <person name="Murat C."/>
            <person name="Riley R."/>
            <person name="Ohm R."/>
            <person name="Sun H."/>
            <person name="Tunlid A."/>
            <person name="Henrissat B."/>
            <person name="Grigoriev I.V."/>
            <person name="Hibbett D.S."/>
            <person name="Martin F."/>
        </authorList>
    </citation>
    <scope>NUCLEOTIDE SEQUENCE [LARGE SCALE GENOMIC DNA]</scope>
    <source>
        <strain evidence="2">FD-334 SS-4</strain>
    </source>
</reference>
<organism evidence="1 2">
    <name type="scientific">Hypholoma sublateritium (strain FD-334 SS-4)</name>
    <dbReference type="NCBI Taxonomy" id="945553"/>
    <lineage>
        <taxon>Eukaryota</taxon>
        <taxon>Fungi</taxon>
        <taxon>Dikarya</taxon>
        <taxon>Basidiomycota</taxon>
        <taxon>Agaricomycotina</taxon>
        <taxon>Agaricomycetes</taxon>
        <taxon>Agaricomycetidae</taxon>
        <taxon>Agaricales</taxon>
        <taxon>Agaricineae</taxon>
        <taxon>Strophariaceae</taxon>
        <taxon>Hypholoma</taxon>
    </lineage>
</organism>
<dbReference type="EMBL" id="KN817657">
    <property type="protein sequence ID" value="KJA15004.1"/>
    <property type="molecule type" value="Genomic_DNA"/>
</dbReference>
<dbReference type="OrthoDB" id="439046at2759"/>
<dbReference type="Gene3D" id="1.10.3290.10">
    <property type="entry name" value="Fido-like domain"/>
    <property type="match status" value="1"/>
</dbReference>
<protein>
    <submittedName>
        <fullName evidence="1">Uncharacterized protein</fullName>
    </submittedName>
</protein>
<evidence type="ECO:0000313" key="2">
    <source>
        <dbReference type="Proteomes" id="UP000054270"/>
    </source>
</evidence>
<evidence type="ECO:0000313" key="1">
    <source>
        <dbReference type="EMBL" id="KJA15004.1"/>
    </source>
</evidence>
<dbReference type="Proteomes" id="UP000054270">
    <property type="component" value="Unassembled WGS sequence"/>
</dbReference>
<dbReference type="STRING" id="945553.A0A0D2N789"/>
<accession>A0A0D2N789</accession>
<dbReference type="InterPro" id="IPR036597">
    <property type="entry name" value="Fido-like_dom_sf"/>
</dbReference>